<keyword evidence="2 6" id="KW-0732">Signal</keyword>
<accession>A0A2C5ZBY9</accession>
<feature type="signal peptide" evidence="6">
    <location>
        <begin position="1"/>
        <end position="25"/>
    </location>
</feature>
<dbReference type="GO" id="GO:0090729">
    <property type="term" value="F:toxin activity"/>
    <property type="evidence" value="ECO:0007669"/>
    <property type="project" value="UniProtKB-KW"/>
</dbReference>
<keyword evidence="4" id="KW-1015">Disulfide bond</keyword>
<evidence type="ECO:0000313" key="7">
    <source>
        <dbReference type="EMBL" id="PHH77536.1"/>
    </source>
</evidence>
<dbReference type="Pfam" id="PF01375">
    <property type="entry name" value="Enterotoxin_a"/>
    <property type="match status" value="1"/>
</dbReference>
<evidence type="ECO:0000313" key="8">
    <source>
        <dbReference type="Proteomes" id="UP000226431"/>
    </source>
</evidence>
<keyword evidence="1" id="KW-0800">Toxin</keyword>
<dbReference type="InterPro" id="IPR001144">
    <property type="entry name" value="Enterotoxin_A"/>
</dbReference>
<evidence type="ECO:0000256" key="5">
    <source>
        <dbReference type="SAM" id="MobiDB-lite"/>
    </source>
</evidence>
<evidence type="ECO:0000256" key="3">
    <source>
        <dbReference type="ARBA" id="ARBA00023026"/>
    </source>
</evidence>
<evidence type="ECO:0000256" key="4">
    <source>
        <dbReference type="ARBA" id="ARBA00023157"/>
    </source>
</evidence>
<dbReference type="Proteomes" id="UP000226431">
    <property type="component" value="Unassembled WGS sequence"/>
</dbReference>
<dbReference type="OrthoDB" id="5413057at2759"/>
<evidence type="ECO:0000256" key="2">
    <source>
        <dbReference type="ARBA" id="ARBA00022729"/>
    </source>
</evidence>
<dbReference type="AlphaFoldDB" id="A0A2C5ZBY9"/>
<gene>
    <name evidence="7" type="ORF">CDD80_513</name>
</gene>
<name>A0A2C5ZBY9_9HYPO</name>
<protein>
    <submittedName>
        <fullName evidence="7">Putative enterotoxin</fullName>
    </submittedName>
</protein>
<comment type="caution">
    <text evidence="7">The sequence shown here is derived from an EMBL/GenBank/DDBJ whole genome shotgun (WGS) entry which is preliminary data.</text>
</comment>
<proteinExistence type="predicted"/>
<sequence length="473" mass="53604">MSRLSWPQLLLSLVLFYLFLGQSQANRPPGDRSFYVFRGDTRSPEQIHEDGGFAPWQAINYTDPRSYSLWDHVNAYSPPSAYISTSRSFGQSAVHFARGLGPGSYVYRIRITPNMIDVNNVFPRGPYPFQQELSALGGIPWDAVEGWFRMPDENDSGNESDFDLDAPRWDNTRADDYTARYERDFEARFTRNSDYVAGGREGTVVQGLDNPDVAILGRTERTDGRDMIDAARRFMNRYGRRVGWVVDQDFPLWRSRTGAAQTETGRSDDINMGQPSSSTNRSSSGQSSDLDLDQHDIMDIAEFLNEYDFTCEEASGAYNDPVTQEANATLFEAVERMEVSSREALEEDRLLREALELLHQPSCSWPILRTCGFSEPSFMRKRGMEKTDSGPKPAKIRRVCEKLRKGSKARKERICGPGKPKDGCEDGERFRYDLGNGDTNPVDQVDMLSEKSETASKYGADIRVCSCSRMRLR</sequence>
<keyword evidence="8" id="KW-1185">Reference proteome</keyword>
<feature type="chain" id="PRO_5012022053" evidence="6">
    <location>
        <begin position="26"/>
        <end position="473"/>
    </location>
</feature>
<dbReference type="SUPFAM" id="SSF56399">
    <property type="entry name" value="ADP-ribosylation"/>
    <property type="match status" value="1"/>
</dbReference>
<evidence type="ECO:0000256" key="6">
    <source>
        <dbReference type="SAM" id="SignalP"/>
    </source>
</evidence>
<reference evidence="7 8" key="1">
    <citation type="submission" date="2017-06" db="EMBL/GenBank/DDBJ databases">
        <title>Ant-infecting Ophiocordyceps genomes reveal a high diversity of potential behavioral manipulation genes and a possible major role for enterotoxins.</title>
        <authorList>
            <person name="De Bekker C."/>
            <person name="Evans H.C."/>
            <person name="Brachmann A."/>
            <person name="Hughes D.P."/>
        </authorList>
    </citation>
    <scope>NUCLEOTIDE SEQUENCE [LARGE SCALE GENOMIC DNA]</scope>
    <source>
        <strain evidence="7 8">Map16</strain>
    </source>
</reference>
<dbReference type="EMBL" id="NJES01000115">
    <property type="protein sequence ID" value="PHH77536.1"/>
    <property type="molecule type" value="Genomic_DNA"/>
</dbReference>
<dbReference type="Gene3D" id="3.90.210.10">
    <property type="entry name" value="Heat-Labile Enterotoxin, subunit A"/>
    <property type="match status" value="1"/>
</dbReference>
<evidence type="ECO:0000256" key="1">
    <source>
        <dbReference type="ARBA" id="ARBA00022656"/>
    </source>
</evidence>
<feature type="compositionally biased region" description="Low complexity" evidence="5">
    <location>
        <begin position="276"/>
        <end position="289"/>
    </location>
</feature>
<keyword evidence="3" id="KW-0843">Virulence</keyword>
<organism evidence="7 8">
    <name type="scientific">Ophiocordyceps camponoti-rufipedis</name>
    <dbReference type="NCBI Taxonomy" id="2004952"/>
    <lineage>
        <taxon>Eukaryota</taxon>
        <taxon>Fungi</taxon>
        <taxon>Dikarya</taxon>
        <taxon>Ascomycota</taxon>
        <taxon>Pezizomycotina</taxon>
        <taxon>Sordariomycetes</taxon>
        <taxon>Hypocreomycetidae</taxon>
        <taxon>Hypocreales</taxon>
        <taxon>Ophiocordycipitaceae</taxon>
        <taxon>Ophiocordyceps</taxon>
    </lineage>
</organism>
<feature type="region of interest" description="Disordered" evidence="5">
    <location>
        <begin position="258"/>
        <end position="291"/>
    </location>
</feature>